<dbReference type="Proteomes" id="UP000662939">
    <property type="component" value="Chromosome"/>
</dbReference>
<gene>
    <name evidence="1" type="ORF">JQS30_03455</name>
</gene>
<name>A0A895XR46_9ACTN</name>
<dbReference type="RefSeq" id="WP_213172004.1">
    <property type="nucleotide sequence ID" value="NZ_CP070496.1"/>
</dbReference>
<protein>
    <submittedName>
        <fullName evidence="1">Uncharacterized protein</fullName>
    </submittedName>
</protein>
<dbReference type="EMBL" id="CP070496">
    <property type="protein sequence ID" value="QSB05993.1"/>
    <property type="molecule type" value="Genomic_DNA"/>
</dbReference>
<accession>A0A895XR46</accession>
<dbReference type="KEGG" id="nav:JQS30_03455"/>
<sequence length="99" mass="10566">MSSPETSPKTTPKAVIEFPYGTAVFMVSAAADRGSAASLMMQGQCEPIAVATLLVKDGRVTDALWQTPFSGDTWQLRRPVLINLAESAAGALLREVSKR</sequence>
<evidence type="ECO:0000313" key="2">
    <source>
        <dbReference type="Proteomes" id="UP000662939"/>
    </source>
</evidence>
<evidence type="ECO:0000313" key="1">
    <source>
        <dbReference type="EMBL" id="QSB05993.1"/>
    </source>
</evidence>
<dbReference type="AlphaFoldDB" id="A0A895XR46"/>
<organism evidence="1 2">
    <name type="scientific">Natronoglycomyces albus</name>
    <dbReference type="NCBI Taxonomy" id="2811108"/>
    <lineage>
        <taxon>Bacteria</taxon>
        <taxon>Bacillati</taxon>
        <taxon>Actinomycetota</taxon>
        <taxon>Actinomycetes</taxon>
        <taxon>Glycomycetales</taxon>
        <taxon>Glycomycetaceae</taxon>
        <taxon>Natronoglycomyces</taxon>
    </lineage>
</organism>
<proteinExistence type="predicted"/>
<keyword evidence="2" id="KW-1185">Reference proteome</keyword>
<reference evidence="1" key="1">
    <citation type="submission" date="2021-02" db="EMBL/GenBank/DDBJ databases">
        <title>Natronoglycomyces albus gen. nov., sp. nov, a haloalkaliphilic actinobacterium from a soda solonchak soil.</title>
        <authorList>
            <person name="Sorokin D.Y."/>
            <person name="Khijniak T.V."/>
            <person name="Zakharycheva A.P."/>
            <person name="Boueva O.V."/>
            <person name="Ariskina E.V."/>
            <person name="Hahnke R.L."/>
            <person name="Bunk B."/>
            <person name="Sproer C."/>
            <person name="Schumann P."/>
            <person name="Evtushenko L.I."/>
            <person name="Kublanov I.V."/>
        </authorList>
    </citation>
    <scope>NUCLEOTIDE SEQUENCE</scope>
    <source>
        <strain evidence="1">DSM 106290</strain>
    </source>
</reference>